<dbReference type="PANTHER" id="PTHR13710">
    <property type="entry name" value="DNA HELICASE RECQ FAMILY MEMBER"/>
    <property type="match status" value="1"/>
</dbReference>
<keyword evidence="10" id="KW-0378">Hydrolase</keyword>
<dbReference type="InterPro" id="IPR001650">
    <property type="entry name" value="Helicase_C-like"/>
</dbReference>
<keyword evidence="11" id="KW-1185">Reference proteome</keyword>
<gene>
    <name evidence="10" type="ORF">I7X13_07650</name>
</gene>
<dbReference type="InterPro" id="IPR011545">
    <property type="entry name" value="DEAD/DEAH_box_helicase_dom"/>
</dbReference>
<reference evidence="10 11" key="1">
    <citation type="submission" date="2020-12" db="EMBL/GenBank/DDBJ databases">
        <title>Hymenobacter sp.</title>
        <authorList>
            <person name="Kim M.K."/>
        </authorList>
    </citation>
    <scope>NUCLEOTIDE SEQUENCE [LARGE SCALE GENOMIC DNA]</scope>
    <source>
        <strain evidence="10 11">BT442</strain>
    </source>
</reference>
<dbReference type="Pfam" id="PF00271">
    <property type="entry name" value="Helicase_C"/>
    <property type="match status" value="1"/>
</dbReference>
<evidence type="ECO:0000313" key="11">
    <source>
        <dbReference type="Proteomes" id="UP000625631"/>
    </source>
</evidence>
<evidence type="ECO:0000256" key="3">
    <source>
        <dbReference type="ARBA" id="ARBA00022840"/>
    </source>
</evidence>
<dbReference type="PANTHER" id="PTHR13710:SF105">
    <property type="entry name" value="ATP-DEPENDENT DNA HELICASE Q1"/>
    <property type="match status" value="1"/>
</dbReference>
<dbReference type="InterPro" id="IPR014001">
    <property type="entry name" value="Helicase_ATP-bd"/>
</dbReference>
<evidence type="ECO:0000256" key="5">
    <source>
        <dbReference type="ARBA" id="ARBA00023235"/>
    </source>
</evidence>
<keyword evidence="4" id="KW-0238">DNA-binding</keyword>
<dbReference type="EMBL" id="JAEDAE010000002">
    <property type="protein sequence ID" value="MBH8557916.1"/>
    <property type="molecule type" value="Genomic_DNA"/>
</dbReference>
<organism evidence="10 11">
    <name type="scientific">Hymenobacter negativus</name>
    <dbReference type="NCBI Taxonomy" id="2795026"/>
    <lineage>
        <taxon>Bacteria</taxon>
        <taxon>Pseudomonadati</taxon>
        <taxon>Bacteroidota</taxon>
        <taxon>Cytophagia</taxon>
        <taxon>Cytophagales</taxon>
        <taxon>Hymenobacteraceae</taxon>
        <taxon>Hymenobacter</taxon>
    </lineage>
</organism>
<evidence type="ECO:0000256" key="6">
    <source>
        <dbReference type="ARBA" id="ARBA00034617"/>
    </source>
</evidence>
<evidence type="ECO:0000256" key="7">
    <source>
        <dbReference type="ARBA" id="ARBA00034808"/>
    </source>
</evidence>
<comment type="catalytic activity">
    <reaction evidence="6">
        <text>Couples ATP hydrolysis with the unwinding of duplex DNA by translocating in the 3'-5' direction.</text>
        <dbReference type="EC" id="5.6.2.4"/>
    </reaction>
</comment>
<sequence>MAQLHAGYFIEEILPFLIKGAAEDGPGIGRDKVLALLRSLSYFELESSSPLEGHGTEPDSLLAVAGNLVSRGMPTRAPLRLVAQVLQQVWPAEVAEAIDLGTIRYELGSVTDEWKQLLWRALHVVEPRIQDTAATRQELAGWASHGSDFERRFFTRMVPELFGPELWQVLAPQTVLRSLLEFAPDEREQLHKQLLVNASEFTEQTLDFTLALPYPWYRNAAALGSPPVQGVVVEIDGSQHRSDARQSVKDNRRDWATEQAGWVTARLATSDFDAPEKSLGPLREVVSKHTYLRHLSTNFHQPMHADEAGRRAMQLLLTPLAVARVQRTMIECMASGVLPMHKQRWSVAIIERDVPCGHLAVEGLQELFLELYELEGRERHLPEIDLRVYTTAEYATAELHQIARHSVRPLSAAASDGEVDLLLDVSMLQRPGFIMGKAMVPALVRLSIRTAYAPDTARRFQTAPLIPYLPIVQITPENGEGEYPEIPERKEPMLYFLRNIFRKNDFRAGQLAILSRGIQGKSVLGLLPTGGGKSLTYQLAVLLQPGVALVVDPIKSLMQDQFEGLHKNWIDATSYVNSSVRSAAQREMRLRRLSRGQLLFFFISPERMQIQSFRDQLLRMRSLDDPRRRVGFSYCVVDEAHCVSEWGHDFRTQYLRLGDNARTYCHTFENEPVPLYGLTATASFDVLADVERELKLDLDAVIRTKTNRRDELSYRIIEVVAEAEHKKHWDPVGAAKHQRLRELLYELPDEIQERIEVAERVEGFEARFIPRGFEASTFFAAQQEYYSNAGLIFCPYKSEKHAAGVQNVYTMLQGMDGLPLKVGYFMGSDQNDPDADAGAAEMELMQSRFVGDRLNLLVATKAFGMGIDKPNVRFTIHYNYPSSIESFVQEAGRAGRDQAFALNYVLFHENDSQIPKQFFQRSFKGRTKEALIMHELLTMVTFPAGQAIQELAEQLAATFHAPVSLNLYPKPSAGVPRSIYVNQAFGVSYGRVDFMNPMSPVKVVVDRHPSIDADLADAIIDELVRYLEEDAPDTAKDSQQAMGSWLAAHTTASSAPGIAPRLARVLPGQRPEPLTIGFTNGALSEMSEVAAAHGFTLPEPILRSAAMYAASATEFLNNLKSALTPQPAAEVFDTIRRNFLRIRDEQDTYKAVYRLCLLGVVEDYTIDYGSRTLTLILAPKTQSEDDYLNNLERYFSRYTSGGRARRMRNDAEQREKGDSLLEKCLGQILDFTYQEVSTKRLQAITEMEAACRRGLTGDDLIEYFDLYFNSKYARAEHLPEDLKQGTFFSQEIVLKYLRYMADPPDGLGQEKDNIKHLRGACTRLIQSAPTNGALLLLDGFATLFLEHHKPTGKADAKLVATGQQKIRDGLVAFYEQTELTEEELQKFGRQYAEEINRYDTEIGAYVLDTVVDEILLDINSRWLAGFNQKFDNRRF</sequence>
<dbReference type="PROSITE" id="PS51194">
    <property type="entry name" value="HELICASE_CTER"/>
    <property type="match status" value="1"/>
</dbReference>
<dbReference type="SMART" id="SM00490">
    <property type="entry name" value="HELICc"/>
    <property type="match status" value="1"/>
</dbReference>
<dbReference type="PROSITE" id="PS51192">
    <property type="entry name" value="HELICASE_ATP_BIND_1"/>
    <property type="match status" value="1"/>
</dbReference>
<dbReference type="Pfam" id="PF00270">
    <property type="entry name" value="DEAD"/>
    <property type="match status" value="1"/>
</dbReference>
<evidence type="ECO:0000256" key="4">
    <source>
        <dbReference type="ARBA" id="ARBA00023125"/>
    </source>
</evidence>
<keyword evidence="2" id="KW-0547">Nucleotide-binding</keyword>
<feature type="domain" description="Helicase ATP-binding" evidence="8">
    <location>
        <begin position="514"/>
        <end position="700"/>
    </location>
</feature>
<evidence type="ECO:0000256" key="1">
    <source>
        <dbReference type="ARBA" id="ARBA00005446"/>
    </source>
</evidence>
<dbReference type="SUPFAM" id="SSF52540">
    <property type="entry name" value="P-loop containing nucleoside triphosphate hydrolases"/>
    <property type="match status" value="1"/>
</dbReference>
<name>A0ABS0Q5H9_9BACT</name>
<evidence type="ECO:0000259" key="9">
    <source>
        <dbReference type="PROSITE" id="PS51194"/>
    </source>
</evidence>
<dbReference type="CDD" id="cd17920">
    <property type="entry name" value="DEXHc_RecQ"/>
    <property type="match status" value="1"/>
</dbReference>
<comment type="similarity">
    <text evidence="1">Belongs to the helicase family. RecQ subfamily.</text>
</comment>
<feature type="domain" description="Helicase C-terminal" evidence="9">
    <location>
        <begin position="781"/>
        <end position="938"/>
    </location>
</feature>
<comment type="caution">
    <text evidence="10">The sequence shown here is derived from an EMBL/GenBank/DDBJ whole genome shotgun (WGS) entry which is preliminary data.</text>
</comment>
<dbReference type="InterPro" id="IPR027417">
    <property type="entry name" value="P-loop_NTPase"/>
</dbReference>
<dbReference type="SMART" id="SM00487">
    <property type="entry name" value="DEXDc"/>
    <property type="match status" value="1"/>
</dbReference>
<dbReference type="EC" id="5.6.2.4" evidence="7"/>
<dbReference type="GO" id="GO:0004386">
    <property type="term" value="F:helicase activity"/>
    <property type="evidence" value="ECO:0007669"/>
    <property type="project" value="UniProtKB-KW"/>
</dbReference>
<accession>A0ABS0Q5H9</accession>
<dbReference type="RefSeq" id="WP_198075018.1">
    <property type="nucleotide sequence ID" value="NZ_JAEDAE010000002.1"/>
</dbReference>
<evidence type="ECO:0000313" key="10">
    <source>
        <dbReference type="EMBL" id="MBH8557916.1"/>
    </source>
</evidence>
<dbReference type="Proteomes" id="UP000625631">
    <property type="component" value="Unassembled WGS sequence"/>
</dbReference>
<keyword evidence="10" id="KW-0347">Helicase</keyword>
<dbReference type="Gene3D" id="3.40.50.300">
    <property type="entry name" value="P-loop containing nucleotide triphosphate hydrolases"/>
    <property type="match status" value="2"/>
</dbReference>
<protein>
    <recommendedName>
        <fullName evidence="7">DNA 3'-5' helicase</fullName>
        <ecNumber evidence="7">5.6.2.4</ecNumber>
    </recommendedName>
</protein>
<evidence type="ECO:0000256" key="2">
    <source>
        <dbReference type="ARBA" id="ARBA00022741"/>
    </source>
</evidence>
<keyword evidence="5" id="KW-0413">Isomerase</keyword>
<proteinExistence type="inferred from homology"/>
<keyword evidence="3" id="KW-0067">ATP-binding</keyword>
<evidence type="ECO:0000259" key="8">
    <source>
        <dbReference type="PROSITE" id="PS51192"/>
    </source>
</evidence>